<dbReference type="EMBL" id="PDHH01000001">
    <property type="protein sequence ID" value="PSM53185.1"/>
    <property type="molecule type" value="Genomic_DNA"/>
</dbReference>
<evidence type="ECO:0000259" key="2">
    <source>
        <dbReference type="Pfam" id="PF01106"/>
    </source>
</evidence>
<comment type="similarity">
    <text evidence="1">Belongs to the NifU family.</text>
</comment>
<dbReference type="InterPro" id="IPR001075">
    <property type="entry name" value="NIF_FeS_clus_asmbl_NifU_C"/>
</dbReference>
<dbReference type="OrthoDB" id="9796965at2"/>
<name>A0A2P8R3Y2_9BACT</name>
<protein>
    <recommendedName>
        <fullName evidence="2">NIF system FeS cluster assembly NifU C-terminal domain-containing protein</fullName>
    </recommendedName>
</protein>
<dbReference type="GO" id="GO:0051536">
    <property type="term" value="F:iron-sulfur cluster binding"/>
    <property type="evidence" value="ECO:0007669"/>
    <property type="project" value="InterPro"/>
</dbReference>
<dbReference type="RefSeq" id="WP_106869724.1">
    <property type="nucleotide sequence ID" value="NZ_CP053841.1"/>
</dbReference>
<dbReference type="PANTHER" id="PTHR11178:SF1">
    <property type="entry name" value="NFU1 IRON-SULFUR CLUSTER SCAFFOLD HOMOLOG, MITOCHONDRIAL"/>
    <property type="match status" value="1"/>
</dbReference>
<dbReference type="GO" id="GO:0005506">
    <property type="term" value="F:iron ion binding"/>
    <property type="evidence" value="ECO:0007669"/>
    <property type="project" value="InterPro"/>
</dbReference>
<evidence type="ECO:0000313" key="4">
    <source>
        <dbReference type="Proteomes" id="UP000240535"/>
    </source>
</evidence>
<dbReference type="InterPro" id="IPR034904">
    <property type="entry name" value="FSCA_dom_sf"/>
</dbReference>
<accession>A0A2P8R3Y2</accession>
<dbReference type="Proteomes" id="UP000240535">
    <property type="component" value="Unassembled WGS sequence"/>
</dbReference>
<gene>
    <name evidence="3" type="ORF">CQ405_01155</name>
</gene>
<sequence>MLPFSDEDLIEPVKTSLEAVLPMLKSDGGGMEFLGVKNGVVYVRLIGACHGCPSSGQTLKYGIEKQLKIDIHPELTLVNVPMGEEFDIDKL</sequence>
<comment type="caution">
    <text evidence="3">The sequence shown here is derived from an EMBL/GenBank/DDBJ whole genome shotgun (WGS) entry which is preliminary data.</text>
</comment>
<dbReference type="PANTHER" id="PTHR11178">
    <property type="entry name" value="IRON-SULFUR CLUSTER SCAFFOLD PROTEIN NFU-RELATED"/>
    <property type="match status" value="1"/>
</dbReference>
<dbReference type="AlphaFoldDB" id="A0A2P8R3Y2"/>
<feature type="domain" description="NIF system FeS cluster assembly NifU C-terminal" evidence="2">
    <location>
        <begin position="13"/>
        <end position="75"/>
    </location>
</feature>
<proteinExistence type="inferred from homology"/>
<dbReference type="SUPFAM" id="SSF117916">
    <property type="entry name" value="Fe-S cluster assembly (FSCA) domain-like"/>
    <property type="match status" value="1"/>
</dbReference>
<evidence type="ECO:0000256" key="1">
    <source>
        <dbReference type="ARBA" id="ARBA00006420"/>
    </source>
</evidence>
<dbReference type="Pfam" id="PF01106">
    <property type="entry name" value="NifU"/>
    <property type="match status" value="1"/>
</dbReference>
<reference evidence="4" key="1">
    <citation type="submission" date="2017-10" db="EMBL/GenBank/DDBJ databases">
        <title>Campylobacter species from seals.</title>
        <authorList>
            <person name="Gilbert M.J."/>
            <person name="Zomer A.L."/>
            <person name="Timmerman A.J."/>
            <person name="Duim B."/>
            <person name="Wagenaar J.A."/>
        </authorList>
    </citation>
    <scope>NUCLEOTIDE SEQUENCE [LARGE SCALE GENOMIC DNA]</scope>
    <source>
        <strain evidence="4">17S00004-5</strain>
    </source>
</reference>
<dbReference type="Gene3D" id="3.30.300.130">
    <property type="entry name" value="Fe-S cluster assembly (FSCA)"/>
    <property type="match status" value="1"/>
</dbReference>
<organism evidence="3 4">
    <name type="scientific">Campylobacter blaseri</name>
    <dbReference type="NCBI Taxonomy" id="2042961"/>
    <lineage>
        <taxon>Bacteria</taxon>
        <taxon>Pseudomonadati</taxon>
        <taxon>Campylobacterota</taxon>
        <taxon>Epsilonproteobacteria</taxon>
        <taxon>Campylobacterales</taxon>
        <taxon>Campylobacteraceae</taxon>
        <taxon>Campylobacter</taxon>
    </lineage>
</organism>
<keyword evidence="4" id="KW-1185">Reference proteome</keyword>
<evidence type="ECO:0000313" key="3">
    <source>
        <dbReference type="EMBL" id="PSM53185.1"/>
    </source>
</evidence>
<dbReference type="GO" id="GO:0016226">
    <property type="term" value="P:iron-sulfur cluster assembly"/>
    <property type="evidence" value="ECO:0007669"/>
    <property type="project" value="InterPro"/>
</dbReference>